<sequence length="156" mass="18015">MTEIAAAYLFTQKDEDIDVIIIAVKVDDIQLKTNIYNTTNNQQSSQNDKVKGSSTDYLITIHIKIGSNFLETSMLNEFKNQKFKHIFSTFYQLLEIGCHKNEEIGPKCRNLQCATILSYTVTNIQPEQENLHYISLTKTTFDLLQEPAKYQKVDRQ</sequence>
<dbReference type="Proteomes" id="UP001642409">
    <property type="component" value="Unassembled WGS sequence"/>
</dbReference>
<evidence type="ECO:0000313" key="1">
    <source>
        <dbReference type="EMBL" id="CAL6072427.1"/>
    </source>
</evidence>
<evidence type="ECO:0000313" key="2">
    <source>
        <dbReference type="Proteomes" id="UP001642409"/>
    </source>
</evidence>
<organism evidence="1 2">
    <name type="scientific">Hexamita inflata</name>
    <dbReference type="NCBI Taxonomy" id="28002"/>
    <lineage>
        <taxon>Eukaryota</taxon>
        <taxon>Metamonada</taxon>
        <taxon>Diplomonadida</taxon>
        <taxon>Hexamitidae</taxon>
        <taxon>Hexamitinae</taxon>
        <taxon>Hexamita</taxon>
    </lineage>
</organism>
<accession>A0ABP1KY85</accession>
<reference evidence="1 2" key="1">
    <citation type="submission" date="2024-07" db="EMBL/GenBank/DDBJ databases">
        <authorList>
            <person name="Akdeniz Z."/>
        </authorList>
    </citation>
    <scope>NUCLEOTIDE SEQUENCE [LARGE SCALE GENOMIC DNA]</scope>
</reference>
<name>A0ABP1KY85_9EUKA</name>
<gene>
    <name evidence="1" type="ORF">HINF_LOCUS55619</name>
</gene>
<protein>
    <submittedName>
        <fullName evidence="1">Hypothetical_protein</fullName>
    </submittedName>
</protein>
<proteinExistence type="predicted"/>
<dbReference type="EMBL" id="CAXDID020000295">
    <property type="protein sequence ID" value="CAL6072427.1"/>
    <property type="molecule type" value="Genomic_DNA"/>
</dbReference>
<comment type="caution">
    <text evidence="1">The sequence shown here is derived from an EMBL/GenBank/DDBJ whole genome shotgun (WGS) entry which is preliminary data.</text>
</comment>
<keyword evidence="2" id="KW-1185">Reference proteome</keyword>